<organism evidence="1 2">
    <name type="scientific">Halobacteriovorax marinus (strain ATCC BAA-682 / DSM 15412 / SJ)</name>
    <name type="common">Bacteriovorax marinus</name>
    <dbReference type="NCBI Taxonomy" id="862908"/>
    <lineage>
        <taxon>Bacteria</taxon>
        <taxon>Pseudomonadati</taxon>
        <taxon>Bdellovibrionota</taxon>
        <taxon>Bacteriovoracia</taxon>
        <taxon>Bacteriovoracales</taxon>
        <taxon>Halobacteriovoraceae</taxon>
        <taxon>Halobacteriovorax</taxon>
    </lineage>
</organism>
<gene>
    <name evidence="1" type="ordered locus">BMS_0296</name>
</gene>
<dbReference type="AlphaFoldDB" id="E1X3C6"/>
<sequence length="137" mass="15869">MSENYFYLADLFKNYGISLVPVTLRELKDIKHNNREYIVSINSSITKYANFLKARKNFLDHMVLSKKFCLFDLSSFAMADIAAKGFRNKSYHYFQLPVELKEVVKLIALTIYEDRRTKLTWPGGIRSKLPADVGSSM</sequence>
<dbReference type="STRING" id="862908.BMS_0296"/>
<evidence type="ECO:0000313" key="2">
    <source>
        <dbReference type="Proteomes" id="UP000008963"/>
    </source>
</evidence>
<evidence type="ECO:0000313" key="1">
    <source>
        <dbReference type="EMBL" id="CBW25221.1"/>
    </source>
</evidence>
<reference evidence="2" key="1">
    <citation type="journal article" date="2013" name="ISME J.">
        <title>A small predatory core genome in the divergent marine Bacteriovorax marinus SJ and the terrestrial Bdellovibrio bacteriovorus.</title>
        <authorList>
            <person name="Crossman L.C."/>
            <person name="Chen H."/>
            <person name="Cerdeno-Tarraga A.M."/>
            <person name="Brooks K."/>
            <person name="Quail M.A."/>
            <person name="Pineiro S.A."/>
            <person name="Hobley L."/>
            <person name="Sockett R.E."/>
            <person name="Bentley S.D."/>
            <person name="Parkhill J."/>
            <person name="Williams H.N."/>
            <person name="Stine O.C."/>
        </authorList>
    </citation>
    <scope>NUCLEOTIDE SEQUENCE [LARGE SCALE GENOMIC DNA]</scope>
    <source>
        <strain evidence="2">ATCC BAA-682 / DSM 15412 / SJ</strain>
    </source>
</reference>
<dbReference type="OrthoDB" id="9908849at2"/>
<name>E1X3C6_HALMS</name>
<dbReference type="RefSeq" id="WP_014243010.1">
    <property type="nucleotide sequence ID" value="NC_016620.1"/>
</dbReference>
<dbReference type="KEGG" id="bmx:BMS_0296"/>
<keyword evidence="2" id="KW-1185">Reference proteome</keyword>
<dbReference type="EMBL" id="FQ312005">
    <property type="protein sequence ID" value="CBW25221.1"/>
    <property type="molecule type" value="Genomic_DNA"/>
</dbReference>
<dbReference type="PATRIC" id="fig|862908.3.peg.284"/>
<accession>E1X3C6</accession>
<dbReference type="Proteomes" id="UP000008963">
    <property type="component" value="Chromosome"/>
</dbReference>
<dbReference type="HOGENOM" id="CLU_1862384_0_0_7"/>
<proteinExistence type="predicted"/>
<protein>
    <submittedName>
        <fullName evidence="1">Uncharacterized protein</fullName>
    </submittedName>
</protein>